<comment type="similarity">
    <text evidence="3 11">In the C-terminal section; belongs to the phosphate acetyltransferase and butyryltransferase family.</text>
</comment>
<evidence type="ECO:0000256" key="8">
    <source>
        <dbReference type="ARBA" id="ARBA00022679"/>
    </source>
</evidence>
<dbReference type="AlphaFoldDB" id="A0A4D6YA68"/>
<evidence type="ECO:0000256" key="7">
    <source>
        <dbReference type="ARBA" id="ARBA00022490"/>
    </source>
</evidence>
<sequence length="696" mass="80205">MKRNIMLIPVSKNINLTIISLGLINFFEELNHSVLFFKPFYELHNCYDVLDDTSLILKKYFSTSFINSHHINKKFFLLEKFKNKYLLENSIDLFLKNKIYYDILLIEGVNNNSHNFLINDLNLDLSYHLKSDLIFVFSHDDYKNIIFFLKKIKNFNISNNFLGIIINNTFLNFQDIYINRVSKHIKSQCIDNIPIIADIRYNCDVLFYPISKILTLLKVHKILKINFNVNVVKLFLFYDNLIFDYEYNYSHSILIISYDIFVHKFIHILKRKLNFFNFYAIILFNVKDCHTLQYGFLKDIKKFNISFFYTLLDINIIKLIINRCHINILKYNQNQLKKLSNYISNCLNEKYIISHTKCNKKKYFSHLSSFSFLYNLKKYAKKLNKCILLPEGNELRIIQSAAIANELGIARCVLLGNVDEIHQIALSNNIILSKNINIINPKNIYFNYVHKLVQLRYKKGMTFELAKSIVYHSNIILGSLMLHVGEIDGIVCGVRYTSIDVLKSALQIIGVNKKKNVSLVSSIFFMLLKNHVLVYGDCSVNINPNFQQLSEIAIQSADLSKKFGIEPRIAMLSYSTGLSGQGESVEKVRQATILIKKNRPDLVVDGPIQYDASVNEFISSIKSPSSPLLGQATVLIFPDLNSGNITYKAIQQSLGVYSIGPILQGLNKPVNDLSRGASIDDIVYTIAVTAIQSDQE</sequence>
<dbReference type="OrthoDB" id="9808984at2"/>
<evidence type="ECO:0000256" key="11">
    <source>
        <dbReference type="PIRNR" id="PIRNR006107"/>
    </source>
</evidence>
<dbReference type="SUPFAM" id="SSF53659">
    <property type="entry name" value="Isocitrate/Isopropylmalate dehydrogenase-like"/>
    <property type="match status" value="1"/>
</dbReference>
<accession>A0A4D6YA68</accession>
<protein>
    <recommendedName>
        <fullName evidence="6 11">Phosphate acetyltransferase</fullName>
        <ecNumber evidence="5 11">2.3.1.8</ecNumber>
    </recommendedName>
    <alternativeName>
        <fullName evidence="10 11">Phosphotransacetylase</fullName>
    </alternativeName>
</protein>
<dbReference type="RefSeq" id="WP_158351679.1">
    <property type="nucleotide sequence ID" value="NZ_CP032998.1"/>
</dbReference>
<dbReference type="InterPro" id="IPR050500">
    <property type="entry name" value="Phos_Acetyltrans/Butyryltrans"/>
</dbReference>
<dbReference type="NCBIfam" id="TIGR00651">
    <property type="entry name" value="pta"/>
    <property type="match status" value="1"/>
</dbReference>
<comment type="catalytic activity">
    <reaction evidence="11">
        <text>acetyl-CoA + phosphate = acetyl phosphate + CoA</text>
        <dbReference type="Rhea" id="RHEA:19521"/>
        <dbReference type="ChEBI" id="CHEBI:22191"/>
        <dbReference type="ChEBI" id="CHEBI:43474"/>
        <dbReference type="ChEBI" id="CHEBI:57287"/>
        <dbReference type="ChEBI" id="CHEBI:57288"/>
        <dbReference type="EC" id="2.3.1.8"/>
    </reaction>
</comment>
<name>A0A4D6YA68_9GAMM</name>
<evidence type="ECO:0000259" key="12">
    <source>
        <dbReference type="Pfam" id="PF01515"/>
    </source>
</evidence>
<dbReference type="InterPro" id="IPR027417">
    <property type="entry name" value="P-loop_NTPase"/>
</dbReference>
<keyword evidence="7 11" id="KW-0963">Cytoplasm</keyword>
<evidence type="ECO:0000256" key="3">
    <source>
        <dbReference type="ARBA" id="ARBA00008756"/>
    </source>
</evidence>
<dbReference type="InterPro" id="IPR016475">
    <property type="entry name" value="P-Actrans_bac"/>
</dbReference>
<dbReference type="Pfam" id="PF01515">
    <property type="entry name" value="PTA_PTB"/>
    <property type="match status" value="1"/>
</dbReference>
<evidence type="ECO:0000256" key="9">
    <source>
        <dbReference type="ARBA" id="ARBA00023315"/>
    </source>
</evidence>
<dbReference type="UniPathway" id="UPA00340">
    <property type="reaction ID" value="UER00459"/>
</dbReference>
<comment type="domain">
    <text evidence="11">The N-terminal region seems to be important for proper quaternary structure. The C-terminal region contains the substrate-binding site.</text>
</comment>
<evidence type="ECO:0000256" key="6">
    <source>
        <dbReference type="ARBA" id="ARBA00021528"/>
    </source>
</evidence>
<dbReference type="GO" id="GO:0006085">
    <property type="term" value="P:acetyl-CoA biosynthetic process"/>
    <property type="evidence" value="ECO:0007669"/>
    <property type="project" value="UniProtKB-UniPathway"/>
</dbReference>
<keyword evidence="14" id="KW-1185">Reference proteome</keyword>
<proteinExistence type="inferred from homology"/>
<dbReference type="InterPro" id="IPR042112">
    <property type="entry name" value="P_AcTrfase_dom2"/>
</dbReference>
<keyword evidence="8 11" id="KW-0808">Transferase</keyword>
<evidence type="ECO:0000256" key="5">
    <source>
        <dbReference type="ARBA" id="ARBA00012707"/>
    </source>
</evidence>
<evidence type="ECO:0000256" key="2">
    <source>
        <dbReference type="ARBA" id="ARBA00004989"/>
    </source>
</evidence>
<comment type="pathway">
    <text evidence="2 11">Metabolic intermediate biosynthesis; acetyl-CoA biosynthesis; acetyl-CoA from acetate: step 2/2.</text>
</comment>
<dbReference type="EC" id="2.3.1.8" evidence="5 11"/>
<comment type="subcellular location">
    <subcellularLocation>
        <location evidence="1 11">Cytoplasm</location>
    </subcellularLocation>
</comment>
<reference evidence="13 14" key="1">
    <citation type="submission" date="2018-10" db="EMBL/GenBank/DDBJ databases">
        <title>Comparative functional genomics of the obligate endosymbiont Buchnera aphidicola.</title>
        <authorList>
            <person name="Chong R.A."/>
        </authorList>
    </citation>
    <scope>NUCLEOTIDE SEQUENCE [LARGE SCALE GENOMIC DNA]</scope>
    <source>
        <strain evidence="13 14">Ssp</strain>
    </source>
</reference>
<feature type="domain" description="Phosphate acetyl/butaryl transferase" evidence="12">
    <location>
        <begin position="371"/>
        <end position="690"/>
    </location>
</feature>
<comment type="similarity">
    <text evidence="4 11">In the N-terminal section; belongs to the CobB/CobQ family.</text>
</comment>
<dbReference type="NCBIfam" id="NF007233">
    <property type="entry name" value="PRK09653.1"/>
    <property type="match status" value="1"/>
</dbReference>
<evidence type="ECO:0000256" key="1">
    <source>
        <dbReference type="ARBA" id="ARBA00004496"/>
    </source>
</evidence>
<dbReference type="InterPro" id="IPR004614">
    <property type="entry name" value="P_AcTrfase"/>
</dbReference>
<dbReference type="PIRSF" id="PIRSF006107">
    <property type="entry name" value="PhpActrans_proteobac"/>
    <property type="match status" value="1"/>
</dbReference>
<gene>
    <name evidence="13" type="ORF">D9V79_00600</name>
</gene>
<dbReference type="Gene3D" id="3.40.50.10950">
    <property type="match status" value="1"/>
</dbReference>
<organism evidence="13 14">
    <name type="scientific">Buchnera aphidicola</name>
    <name type="common">Stegophylla sp.</name>
    <dbReference type="NCBI Taxonomy" id="2315800"/>
    <lineage>
        <taxon>Bacteria</taxon>
        <taxon>Pseudomonadati</taxon>
        <taxon>Pseudomonadota</taxon>
        <taxon>Gammaproteobacteria</taxon>
        <taxon>Enterobacterales</taxon>
        <taxon>Erwiniaceae</taxon>
        <taxon>Buchnera</taxon>
    </lineage>
</organism>
<keyword evidence="9 11" id="KW-0012">Acyltransferase</keyword>
<dbReference type="InterPro" id="IPR042113">
    <property type="entry name" value="P_AcTrfase_dom1"/>
</dbReference>
<evidence type="ECO:0000256" key="4">
    <source>
        <dbReference type="ARBA" id="ARBA00009786"/>
    </source>
</evidence>
<dbReference type="Proteomes" id="UP000298636">
    <property type="component" value="Chromosome"/>
</dbReference>
<dbReference type="InterPro" id="IPR002505">
    <property type="entry name" value="PTA_PTB"/>
</dbReference>
<dbReference type="EMBL" id="CP032998">
    <property type="protein sequence ID" value="QCI26309.1"/>
    <property type="molecule type" value="Genomic_DNA"/>
</dbReference>
<evidence type="ECO:0000256" key="10">
    <source>
        <dbReference type="ARBA" id="ARBA00031108"/>
    </source>
</evidence>
<evidence type="ECO:0000313" key="14">
    <source>
        <dbReference type="Proteomes" id="UP000298636"/>
    </source>
</evidence>
<dbReference type="GO" id="GO:0008959">
    <property type="term" value="F:phosphate acetyltransferase activity"/>
    <property type="evidence" value="ECO:0007669"/>
    <property type="project" value="UniProtKB-EC"/>
</dbReference>
<dbReference type="GO" id="GO:0005737">
    <property type="term" value="C:cytoplasm"/>
    <property type="evidence" value="ECO:0007669"/>
    <property type="project" value="UniProtKB-SubCell"/>
</dbReference>
<comment type="function">
    <text evidence="11">Involved in acetate metabolism.</text>
</comment>
<dbReference type="Gene3D" id="3.40.50.10750">
    <property type="entry name" value="Isocitrate/Isopropylmalate dehydrogenase-like"/>
    <property type="match status" value="1"/>
</dbReference>
<dbReference type="PANTHER" id="PTHR43356">
    <property type="entry name" value="PHOSPHATE ACETYLTRANSFERASE"/>
    <property type="match status" value="1"/>
</dbReference>
<dbReference type="SUPFAM" id="SSF52540">
    <property type="entry name" value="P-loop containing nucleoside triphosphate hydrolases"/>
    <property type="match status" value="1"/>
</dbReference>
<dbReference type="Pfam" id="PF13500">
    <property type="entry name" value="AAA_26"/>
    <property type="match status" value="1"/>
</dbReference>
<evidence type="ECO:0000313" key="13">
    <source>
        <dbReference type="EMBL" id="QCI26309.1"/>
    </source>
</evidence>
<dbReference type="NCBIfam" id="NF004167">
    <property type="entry name" value="PRK05632.1"/>
    <property type="match status" value="1"/>
</dbReference>
<dbReference type="PANTHER" id="PTHR43356:SF3">
    <property type="entry name" value="PHOSPHATE ACETYLTRANSFERASE"/>
    <property type="match status" value="1"/>
</dbReference>